<evidence type="ECO:0000256" key="1">
    <source>
        <dbReference type="SAM" id="MobiDB-lite"/>
    </source>
</evidence>
<gene>
    <name evidence="2" type="ORF">UFOPK2254_00633</name>
    <name evidence="3" type="ORF">UFOPK2907_01383</name>
    <name evidence="4" type="ORF">UFOPK3241_01452</name>
    <name evidence="5" type="ORF">UFOPK3707_00855</name>
    <name evidence="6" type="ORF">UFOPK3937_01175</name>
    <name evidence="7" type="ORF">UFOPK4265_00468</name>
    <name evidence="8" type="ORF">UFOPK4401_01145</name>
</gene>
<dbReference type="EMBL" id="CAEZZR010000175">
    <property type="protein sequence ID" value="CAB4784616.1"/>
    <property type="molecule type" value="Genomic_DNA"/>
</dbReference>
<feature type="region of interest" description="Disordered" evidence="1">
    <location>
        <begin position="154"/>
        <end position="190"/>
    </location>
</feature>
<dbReference type="EMBL" id="CAFBRB010000148">
    <property type="protein sequence ID" value="CAB5077184.1"/>
    <property type="molecule type" value="Genomic_DNA"/>
</dbReference>
<reference evidence="4" key="1">
    <citation type="submission" date="2020-05" db="EMBL/GenBank/DDBJ databases">
        <authorList>
            <person name="Chiriac C."/>
            <person name="Salcher M."/>
            <person name="Ghai R."/>
            <person name="Kavagutti S V."/>
        </authorList>
    </citation>
    <scope>NUCLEOTIDE SEQUENCE</scope>
</reference>
<evidence type="ECO:0000313" key="4">
    <source>
        <dbReference type="EMBL" id="CAB4845591.1"/>
    </source>
</evidence>
<accession>A0A6J7BKW3</accession>
<dbReference type="EMBL" id="CAFBOJ010000157">
    <property type="protein sequence ID" value="CAB4988931.1"/>
    <property type="molecule type" value="Genomic_DNA"/>
</dbReference>
<dbReference type="EMBL" id="CAFBQK010000042">
    <property type="protein sequence ID" value="CAB5048910.1"/>
    <property type="molecule type" value="Genomic_DNA"/>
</dbReference>
<proteinExistence type="predicted"/>
<evidence type="ECO:0000313" key="2">
    <source>
        <dbReference type="EMBL" id="CAB4659150.1"/>
    </source>
</evidence>
<name>A0A6J7BKW3_9ZZZZ</name>
<evidence type="ECO:0000313" key="6">
    <source>
        <dbReference type="EMBL" id="CAB4988931.1"/>
    </source>
</evidence>
<evidence type="ECO:0000313" key="7">
    <source>
        <dbReference type="EMBL" id="CAB5048910.1"/>
    </source>
</evidence>
<sequence>MKKRNLLTISMVSAALIMGSTSSASADVSPSPSPSTPAIVIAPPTSAATGTLAQRQAAYQAALIKYQADLVKYQAAMVIFKASAQVNQDKRKVINATFNAALKKAKADFALVLATPNVTVDQKTAATTARNAATAAATAVRKAALDLIVQATPPIKPMKPLRPTRGENEKEGKEGKEKSEKSESKEKKKS</sequence>
<dbReference type="EMBL" id="CAFAZX010000128">
    <property type="protein sequence ID" value="CAB4845591.1"/>
    <property type="molecule type" value="Genomic_DNA"/>
</dbReference>
<feature type="compositionally biased region" description="Basic and acidic residues" evidence="1">
    <location>
        <begin position="164"/>
        <end position="190"/>
    </location>
</feature>
<evidence type="ECO:0000313" key="5">
    <source>
        <dbReference type="EMBL" id="CAB4931032.1"/>
    </source>
</evidence>
<organism evidence="4">
    <name type="scientific">freshwater metagenome</name>
    <dbReference type="NCBI Taxonomy" id="449393"/>
    <lineage>
        <taxon>unclassified sequences</taxon>
        <taxon>metagenomes</taxon>
        <taxon>ecological metagenomes</taxon>
    </lineage>
</organism>
<evidence type="ECO:0000313" key="3">
    <source>
        <dbReference type="EMBL" id="CAB4784616.1"/>
    </source>
</evidence>
<protein>
    <submittedName>
        <fullName evidence="4">Unannotated protein</fullName>
    </submittedName>
</protein>
<dbReference type="EMBL" id="CAEZWO010000048">
    <property type="protein sequence ID" value="CAB4659150.1"/>
    <property type="molecule type" value="Genomic_DNA"/>
</dbReference>
<dbReference type="AlphaFoldDB" id="A0A6J7BKW3"/>
<evidence type="ECO:0000313" key="8">
    <source>
        <dbReference type="EMBL" id="CAB5077184.1"/>
    </source>
</evidence>
<dbReference type="EMBL" id="CAFBMY010000145">
    <property type="protein sequence ID" value="CAB4931032.1"/>
    <property type="molecule type" value="Genomic_DNA"/>
</dbReference>